<comment type="cofactor">
    <cofactor evidence="8">
        <name>FMN</name>
        <dbReference type="ChEBI" id="CHEBI:58210"/>
    </cofactor>
    <text evidence="8">Binds 1 FMN per subunit.</text>
</comment>
<evidence type="ECO:0000256" key="8">
    <source>
        <dbReference type="HAMAP-Rule" id="MF_01207"/>
    </source>
</evidence>
<organism evidence="10 11">
    <name type="scientific">Salinimonas iocasae</name>
    <dbReference type="NCBI Taxonomy" id="2572577"/>
    <lineage>
        <taxon>Bacteria</taxon>
        <taxon>Pseudomonadati</taxon>
        <taxon>Pseudomonadota</taxon>
        <taxon>Gammaproteobacteria</taxon>
        <taxon>Alteromonadales</taxon>
        <taxon>Alteromonadaceae</taxon>
        <taxon>Alteromonas/Salinimonas group</taxon>
        <taxon>Salinimonas</taxon>
    </lineage>
</organism>
<keyword evidence="5 8" id="KW-1133">Transmembrane helix</keyword>
<dbReference type="AlphaFoldDB" id="A0A5B7YGS3"/>
<keyword evidence="8" id="KW-1003">Cell membrane</keyword>
<comment type="subcellular location">
    <subcellularLocation>
        <location evidence="8">Cell membrane</location>
        <topology evidence="8">Multi-pass membrane protein</topology>
    </subcellularLocation>
    <subcellularLocation>
        <location evidence="1">Membrane</location>
        <topology evidence="1">Multi-pass membrane protein</topology>
    </subcellularLocation>
</comment>
<dbReference type="PANTHER" id="PTHR36964">
    <property type="entry name" value="PROTEIN-METHIONINE-SULFOXIDE REDUCTASE HEME-BINDING SUBUNIT MSRQ"/>
    <property type="match status" value="1"/>
</dbReference>
<evidence type="ECO:0000256" key="6">
    <source>
        <dbReference type="ARBA" id="ARBA00023004"/>
    </source>
</evidence>
<keyword evidence="7 8" id="KW-0472">Membrane</keyword>
<gene>
    <name evidence="8" type="primary">msrQ</name>
    <name evidence="10" type="ORF">FBQ74_09475</name>
</gene>
<keyword evidence="8" id="KW-0249">Electron transport</keyword>
<feature type="transmembrane region" description="Helical" evidence="8">
    <location>
        <begin position="185"/>
        <end position="203"/>
    </location>
</feature>
<dbReference type="InterPro" id="IPR013130">
    <property type="entry name" value="Fe3_Rdtase_TM_dom"/>
</dbReference>
<comment type="similarity">
    <text evidence="8">Belongs to the MsrQ family.</text>
</comment>
<evidence type="ECO:0000313" key="10">
    <source>
        <dbReference type="EMBL" id="QCZ93709.1"/>
    </source>
</evidence>
<evidence type="ECO:0000256" key="5">
    <source>
        <dbReference type="ARBA" id="ARBA00022989"/>
    </source>
</evidence>
<keyword evidence="8" id="KW-0479">Metal-binding</keyword>
<dbReference type="PANTHER" id="PTHR36964:SF1">
    <property type="entry name" value="PROTEIN-METHIONINE-SULFOXIDE REDUCTASE HEME-BINDING SUBUNIT MSRQ"/>
    <property type="match status" value="1"/>
</dbReference>
<keyword evidence="8" id="KW-0285">Flavoprotein</keyword>
<dbReference type="Pfam" id="PF01794">
    <property type="entry name" value="Ferric_reduct"/>
    <property type="match status" value="1"/>
</dbReference>
<dbReference type="HAMAP" id="MF_01207">
    <property type="entry name" value="MsrQ"/>
    <property type="match status" value="1"/>
</dbReference>
<accession>A0A5B7YGS3</accession>
<evidence type="ECO:0000256" key="4">
    <source>
        <dbReference type="ARBA" id="ARBA00022692"/>
    </source>
</evidence>
<dbReference type="RefSeq" id="WP_139756453.1">
    <property type="nucleotide sequence ID" value="NZ_CP039852.1"/>
</dbReference>
<dbReference type="GO" id="GO:0010181">
    <property type="term" value="F:FMN binding"/>
    <property type="evidence" value="ECO:0007669"/>
    <property type="project" value="UniProtKB-UniRule"/>
</dbReference>
<dbReference type="GO" id="GO:0005886">
    <property type="term" value="C:plasma membrane"/>
    <property type="evidence" value="ECO:0007669"/>
    <property type="project" value="UniProtKB-SubCell"/>
</dbReference>
<protein>
    <recommendedName>
        <fullName evidence="8">Protein-methionine-sulfoxide reductase heme-binding subunit MsrQ</fullName>
    </recommendedName>
    <alternativeName>
        <fullName evidence="8">Flavocytochrome MsrQ</fullName>
    </alternativeName>
</protein>
<feature type="transmembrane region" description="Helical" evidence="8">
    <location>
        <begin position="21"/>
        <end position="40"/>
    </location>
</feature>
<keyword evidence="11" id="KW-1185">Reference proteome</keyword>
<feature type="transmembrane region" description="Helical" evidence="8">
    <location>
        <begin position="89"/>
        <end position="107"/>
    </location>
</feature>
<dbReference type="GO" id="GO:0046872">
    <property type="term" value="F:metal ion binding"/>
    <property type="evidence" value="ECO:0007669"/>
    <property type="project" value="UniProtKB-KW"/>
</dbReference>
<evidence type="ECO:0000256" key="3">
    <source>
        <dbReference type="ARBA" id="ARBA00022617"/>
    </source>
</evidence>
<evidence type="ECO:0000256" key="1">
    <source>
        <dbReference type="ARBA" id="ARBA00004141"/>
    </source>
</evidence>
<dbReference type="GO" id="GO:0020037">
    <property type="term" value="F:heme binding"/>
    <property type="evidence" value="ECO:0007669"/>
    <property type="project" value="UniProtKB-UniRule"/>
</dbReference>
<keyword evidence="6 8" id="KW-0408">Iron</keyword>
<evidence type="ECO:0000256" key="7">
    <source>
        <dbReference type="ARBA" id="ARBA00023136"/>
    </source>
</evidence>
<dbReference type="InterPro" id="IPR022837">
    <property type="entry name" value="MsrQ-like"/>
</dbReference>
<feature type="domain" description="Ferric oxidoreductase" evidence="9">
    <location>
        <begin position="57"/>
        <end position="169"/>
    </location>
</feature>
<feature type="transmembrane region" description="Helical" evidence="8">
    <location>
        <begin position="158"/>
        <end position="173"/>
    </location>
</feature>
<name>A0A5B7YGS3_9ALTE</name>
<dbReference type="GO" id="GO:0016679">
    <property type="term" value="F:oxidoreductase activity, acting on diphenols and related substances as donors"/>
    <property type="evidence" value="ECO:0007669"/>
    <property type="project" value="TreeGrafter"/>
</dbReference>
<dbReference type="GO" id="GO:0030091">
    <property type="term" value="P:protein repair"/>
    <property type="evidence" value="ECO:0007669"/>
    <property type="project" value="UniProtKB-UniRule"/>
</dbReference>
<sequence length="216" mass="24913">MAVTVFNRPVRLNNFQIWTGKACAHLLITGALIWQFLLGFSDNLGADPVQSLLDFTGKHAVHLLLFTLCLAPLARYTPCGDFIRYRRMIGVYTFVYALAHFSTYILFELQLNWPLIGSEIIERPYISVGFVALLILLALAATSFNVIRRKMGRSWQSLHNWVYAAILLALLHFSWSQKTIWEEPIFYWIAAFIILLPRLQYAIQSKTKKRKRCKTA</sequence>
<comment type="function">
    <text evidence="8">Part of the MsrPQ system that repairs oxidized periplasmic proteins containing methionine sulfoxide residues (Met-O), using respiratory chain electrons. Thus protects these proteins from oxidative-stress damage caused by reactive species of oxygen and chlorine generated by the host defense mechanisms. MsrPQ is essential for the maintenance of envelope integrity under bleach stress, rescuing a wide series of structurally unrelated periplasmic proteins from methionine oxidation. MsrQ provides electrons for reduction to the reductase catalytic subunit MsrP, using the quinone pool of the respiratory chain.</text>
</comment>
<dbReference type="EMBL" id="CP039852">
    <property type="protein sequence ID" value="QCZ93709.1"/>
    <property type="molecule type" value="Genomic_DNA"/>
</dbReference>
<reference evidence="10 11" key="1">
    <citation type="submission" date="2019-04" db="EMBL/GenBank/DDBJ databases">
        <title>Salinimonas iocasae sp. nov., a halophilic bacterium isolated from the outer tube casing of tubeworms in Okinawa Trough.</title>
        <authorList>
            <person name="Zhang H."/>
            <person name="Wang H."/>
            <person name="Li C."/>
        </authorList>
    </citation>
    <scope>NUCLEOTIDE SEQUENCE [LARGE SCALE GENOMIC DNA]</scope>
    <source>
        <strain evidence="10 11">KX18D6</strain>
    </source>
</reference>
<comment type="cofactor">
    <cofactor evidence="8">
        <name>heme b</name>
        <dbReference type="ChEBI" id="CHEBI:60344"/>
    </cofactor>
    <text evidence="8">Binds 1 heme b (iron(II)-protoporphyrin IX) group per subunit.</text>
</comment>
<proteinExistence type="inferred from homology"/>
<feature type="transmembrane region" description="Helical" evidence="8">
    <location>
        <begin position="60"/>
        <end position="77"/>
    </location>
</feature>
<dbReference type="GO" id="GO:0009055">
    <property type="term" value="F:electron transfer activity"/>
    <property type="evidence" value="ECO:0007669"/>
    <property type="project" value="UniProtKB-UniRule"/>
</dbReference>
<evidence type="ECO:0000259" key="9">
    <source>
        <dbReference type="Pfam" id="PF01794"/>
    </source>
</evidence>
<evidence type="ECO:0000313" key="11">
    <source>
        <dbReference type="Proteomes" id="UP000304912"/>
    </source>
</evidence>
<dbReference type="Proteomes" id="UP000304912">
    <property type="component" value="Chromosome"/>
</dbReference>
<keyword evidence="8" id="KW-0288">FMN</keyword>
<feature type="transmembrane region" description="Helical" evidence="8">
    <location>
        <begin position="127"/>
        <end position="146"/>
    </location>
</feature>
<evidence type="ECO:0000256" key="2">
    <source>
        <dbReference type="ARBA" id="ARBA00022448"/>
    </source>
</evidence>
<keyword evidence="2 8" id="KW-0813">Transport</keyword>
<keyword evidence="3 8" id="KW-0349">Heme</keyword>
<dbReference type="KEGG" id="salk:FBQ74_09475"/>
<dbReference type="OrthoDB" id="9788328at2"/>
<comment type="subunit">
    <text evidence="8">Heterodimer of a catalytic subunit (MsrP) and a heme-binding subunit (MsrQ).</text>
</comment>
<keyword evidence="4 8" id="KW-0812">Transmembrane</keyword>